<proteinExistence type="predicted"/>
<accession>A0ABN8IRC7</accession>
<protein>
    <submittedName>
        <fullName evidence="1">Uncharacterized protein</fullName>
    </submittedName>
</protein>
<feature type="non-terminal residue" evidence="1">
    <location>
        <position position="1"/>
    </location>
</feature>
<gene>
    <name evidence="1" type="ORF">IPOD504_LOCUS12200</name>
</gene>
<name>A0ABN8IRC7_9NEOP</name>
<evidence type="ECO:0000313" key="1">
    <source>
        <dbReference type="EMBL" id="CAH2062811.1"/>
    </source>
</evidence>
<keyword evidence="2" id="KW-1185">Reference proteome</keyword>
<organism evidence="1 2">
    <name type="scientific">Iphiclides podalirius</name>
    <name type="common">scarce swallowtail</name>
    <dbReference type="NCBI Taxonomy" id="110791"/>
    <lineage>
        <taxon>Eukaryota</taxon>
        <taxon>Metazoa</taxon>
        <taxon>Ecdysozoa</taxon>
        <taxon>Arthropoda</taxon>
        <taxon>Hexapoda</taxon>
        <taxon>Insecta</taxon>
        <taxon>Pterygota</taxon>
        <taxon>Neoptera</taxon>
        <taxon>Endopterygota</taxon>
        <taxon>Lepidoptera</taxon>
        <taxon>Glossata</taxon>
        <taxon>Ditrysia</taxon>
        <taxon>Papilionoidea</taxon>
        <taxon>Papilionidae</taxon>
        <taxon>Papilioninae</taxon>
        <taxon>Iphiclides</taxon>
    </lineage>
</organism>
<sequence length="79" mass="8626">MRDATESRSPVPPSFAIGIRSTRADVLLFKHIPVVCGRRAGVAWWGCQQCRVAFDGMFFGAPVAVDAHMCGIMCGRKTK</sequence>
<evidence type="ECO:0000313" key="2">
    <source>
        <dbReference type="Proteomes" id="UP000837857"/>
    </source>
</evidence>
<dbReference type="EMBL" id="OW152815">
    <property type="protein sequence ID" value="CAH2062811.1"/>
    <property type="molecule type" value="Genomic_DNA"/>
</dbReference>
<reference evidence="1" key="1">
    <citation type="submission" date="2022-03" db="EMBL/GenBank/DDBJ databases">
        <authorList>
            <person name="Martin H S."/>
        </authorList>
    </citation>
    <scope>NUCLEOTIDE SEQUENCE</scope>
</reference>
<dbReference type="Proteomes" id="UP000837857">
    <property type="component" value="Chromosome 3"/>
</dbReference>